<dbReference type="InterPro" id="IPR029054">
    <property type="entry name" value="dUTPase-like"/>
</dbReference>
<dbReference type="Pfam" id="PF00692">
    <property type="entry name" value="dUTPase"/>
    <property type="match status" value="1"/>
</dbReference>
<evidence type="ECO:0000256" key="3">
    <source>
        <dbReference type="ARBA" id="ARBA00022801"/>
    </source>
</evidence>
<dbReference type="PANTHER" id="PTHR11241:SF0">
    <property type="entry name" value="DEOXYURIDINE 5'-TRIPHOSPHATE NUCLEOTIDOHYDROLASE"/>
    <property type="match status" value="1"/>
</dbReference>
<dbReference type="CDD" id="cd07557">
    <property type="entry name" value="trimeric_dUTPase"/>
    <property type="match status" value="1"/>
</dbReference>
<dbReference type="SUPFAM" id="SSF51283">
    <property type="entry name" value="dUTPase-like"/>
    <property type="match status" value="1"/>
</dbReference>
<dbReference type="EMBL" id="BK059096">
    <property type="protein sequence ID" value="DAE29631.1"/>
    <property type="molecule type" value="Genomic_DNA"/>
</dbReference>
<evidence type="ECO:0000313" key="6">
    <source>
        <dbReference type="EMBL" id="DAE29631.1"/>
    </source>
</evidence>
<dbReference type="NCBIfam" id="TIGR00576">
    <property type="entry name" value="dut"/>
    <property type="match status" value="1"/>
</dbReference>
<dbReference type="InterPro" id="IPR008181">
    <property type="entry name" value="dUTPase"/>
</dbReference>
<protein>
    <recommendedName>
        <fullName evidence="2">dUTP diphosphatase</fullName>
        <ecNumber evidence="2">3.6.1.23</ecNumber>
    </recommendedName>
</protein>
<dbReference type="GO" id="GO:0000287">
    <property type="term" value="F:magnesium ion binding"/>
    <property type="evidence" value="ECO:0007669"/>
    <property type="project" value="InterPro"/>
</dbReference>
<dbReference type="GO" id="GO:0046081">
    <property type="term" value="P:dUTP catabolic process"/>
    <property type="evidence" value="ECO:0007669"/>
    <property type="project" value="InterPro"/>
</dbReference>
<evidence type="ECO:0000256" key="4">
    <source>
        <dbReference type="ARBA" id="ARBA00023080"/>
    </source>
</evidence>
<keyword evidence="3" id="KW-0378">Hydrolase</keyword>
<keyword evidence="4" id="KW-0546">Nucleotide metabolism</keyword>
<organism evidence="6">
    <name type="scientific">virus sp. ctqq75</name>
    <dbReference type="NCBI Taxonomy" id="2827999"/>
    <lineage>
        <taxon>Viruses</taxon>
    </lineage>
</organism>
<accession>A0A8S5RE40</accession>
<dbReference type="InterPro" id="IPR033704">
    <property type="entry name" value="dUTPase_trimeric"/>
</dbReference>
<dbReference type="InterPro" id="IPR036157">
    <property type="entry name" value="dUTPase-like_sf"/>
</dbReference>
<dbReference type="Gene3D" id="2.70.40.10">
    <property type="match status" value="1"/>
</dbReference>
<evidence type="ECO:0000259" key="5">
    <source>
        <dbReference type="Pfam" id="PF00692"/>
    </source>
</evidence>
<dbReference type="GO" id="GO:0004170">
    <property type="term" value="F:dUTP diphosphatase activity"/>
    <property type="evidence" value="ECO:0007669"/>
    <property type="project" value="UniProtKB-EC"/>
</dbReference>
<reference evidence="6" key="1">
    <citation type="journal article" date="2021" name="Proc. Natl. Acad. Sci. U.S.A.">
        <title>A Catalog of Tens of Thousands of Viruses from Human Metagenomes Reveals Hidden Associations with Chronic Diseases.</title>
        <authorList>
            <person name="Tisza M.J."/>
            <person name="Buck C.B."/>
        </authorList>
    </citation>
    <scope>NUCLEOTIDE SEQUENCE</scope>
    <source>
        <strain evidence="6">Ctqq75</strain>
    </source>
</reference>
<dbReference type="GO" id="GO:0006226">
    <property type="term" value="P:dUMP biosynthetic process"/>
    <property type="evidence" value="ECO:0007669"/>
    <property type="project" value="InterPro"/>
</dbReference>
<proteinExistence type="inferred from homology"/>
<name>A0A8S5RE40_9VIRU</name>
<evidence type="ECO:0000256" key="1">
    <source>
        <dbReference type="ARBA" id="ARBA00006581"/>
    </source>
</evidence>
<dbReference type="NCBIfam" id="NF001862">
    <property type="entry name" value="PRK00601.1"/>
    <property type="match status" value="1"/>
</dbReference>
<dbReference type="EC" id="3.6.1.23" evidence="2"/>
<feature type="domain" description="dUTPase-like" evidence="5">
    <location>
        <begin position="6"/>
        <end position="140"/>
    </location>
</feature>
<comment type="similarity">
    <text evidence="1">Belongs to the dUTPase family.</text>
</comment>
<dbReference type="PANTHER" id="PTHR11241">
    <property type="entry name" value="DEOXYURIDINE 5'-TRIPHOSPHATE NUCLEOTIDOHYDROLASE"/>
    <property type="match status" value="1"/>
</dbReference>
<sequence>MQLHEEAQLPKEATAGSVGLDLSSISSVEVLPNRIVPTAYMVHTGIALEIPKGYHGKVFLRSSTGAKTKLRLANGTGIIDSDYRGELLLLVENIGQYSEYISKGQRIAQLILEKNEAFKISVVNKLSDTERGTAGIGSTGN</sequence>
<evidence type="ECO:0000256" key="2">
    <source>
        <dbReference type="ARBA" id="ARBA00012379"/>
    </source>
</evidence>